<dbReference type="FunFam" id="3.40.309.10:FF:000003">
    <property type="entry name" value="Aldehyde dehydrogenase"/>
    <property type="match status" value="1"/>
</dbReference>
<keyword evidence="5" id="KW-1133">Transmembrane helix</keyword>
<dbReference type="Gene3D" id="3.40.605.10">
    <property type="entry name" value="Aldehyde Dehydrogenase, Chain A, domain 1"/>
    <property type="match status" value="1"/>
</dbReference>
<dbReference type="OMA" id="AVHLTNQ"/>
<dbReference type="SUPFAM" id="SSF53720">
    <property type="entry name" value="ALDH-like"/>
    <property type="match status" value="1"/>
</dbReference>
<dbReference type="Pfam" id="PF00171">
    <property type="entry name" value="Aldedh"/>
    <property type="match status" value="1"/>
</dbReference>
<keyword evidence="5" id="KW-0812">Transmembrane</keyword>
<name>A0A284QK75_ARMOS</name>
<feature type="domain" description="Aldehyde dehydrogenase" evidence="6">
    <location>
        <begin position="20"/>
        <end position="449"/>
    </location>
</feature>
<dbReference type="STRING" id="47428.A0A284QK75"/>
<dbReference type="PANTHER" id="PTHR43570">
    <property type="entry name" value="ALDEHYDE DEHYDROGENASE"/>
    <property type="match status" value="1"/>
</dbReference>
<dbReference type="Gene3D" id="3.40.309.10">
    <property type="entry name" value="Aldehyde Dehydrogenase, Chain A, domain 2"/>
    <property type="match status" value="1"/>
</dbReference>
<accession>A0A284QK75</accession>
<protein>
    <submittedName>
        <fullName evidence="7">Related to aldehyde dehydrogenase [NAD(P)]</fullName>
    </submittedName>
</protein>
<reference evidence="8" key="1">
    <citation type="journal article" date="2017" name="Nat. Ecol. Evol.">
        <title>Genome expansion and lineage-specific genetic innovations in the forest pathogenic fungi Armillaria.</title>
        <authorList>
            <person name="Sipos G."/>
            <person name="Prasanna A.N."/>
            <person name="Walter M.C."/>
            <person name="O'Connor E."/>
            <person name="Balint B."/>
            <person name="Krizsan K."/>
            <person name="Kiss B."/>
            <person name="Hess J."/>
            <person name="Varga T."/>
            <person name="Slot J."/>
            <person name="Riley R."/>
            <person name="Boka B."/>
            <person name="Rigling D."/>
            <person name="Barry K."/>
            <person name="Lee J."/>
            <person name="Mihaltcheva S."/>
            <person name="LaButti K."/>
            <person name="Lipzen A."/>
            <person name="Waldron R."/>
            <person name="Moloney N.M."/>
            <person name="Sperisen C."/>
            <person name="Kredics L."/>
            <person name="Vagvoelgyi C."/>
            <person name="Patrignani A."/>
            <person name="Fitzpatrick D."/>
            <person name="Nagy I."/>
            <person name="Doyle S."/>
            <person name="Anderson J.B."/>
            <person name="Grigoriev I.V."/>
            <person name="Gueldener U."/>
            <person name="Muensterkoetter M."/>
            <person name="Nagy L.G."/>
        </authorList>
    </citation>
    <scope>NUCLEOTIDE SEQUENCE [LARGE SCALE GENOMIC DNA]</scope>
    <source>
        <strain evidence="8">C18/9</strain>
    </source>
</reference>
<comment type="similarity">
    <text evidence="1 4">Belongs to the aldehyde dehydrogenase family.</text>
</comment>
<dbReference type="Proteomes" id="UP000219338">
    <property type="component" value="Unassembled WGS sequence"/>
</dbReference>
<dbReference type="AlphaFoldDB" id="A0A284QK75"/>
<keyword evidence="8" id="KW-1185">Reference proteome</keyword>
<feature type="transmembrane region" description="Helical" evidence="5">
    <location>
        <begin position="108"/>
        <end position="132"/>
    </location>
</feature>
<proteinExistence type="inferred from homology"/>
<dbReference type="GO" id="GO:0005737">
    <property type="term" value="C:cytoplasm"/>
    <property type="evidence" value="ECO:0007669"/>
    <property type="project" value="TreeGrafter"/>
</dbReference>
<dbReference type="PROSITE" id="PS00687">
    <property type="entry name" value="ALDEHYDE_DEHYDR_GLU"/>
    <property type="match status" value="1"/>
</dbReference>
<dbReference type="InterPro" id="IPR012394">
    <property type="entry name" value="Aldehyde_DH_NAD(P)"/>
</dbReference>
<keyword evidence="2 4" id="KW-0560">Oxidoreductase</keyword>
<evidence type="ECO:0000256" key="3">
    <source>
        <dbReference type="PROSITE-ProRule" id="PRU10007"/>
    </source>
</evidence>
<dbReference type="OrthoDB" id="440325at2759"/>
<evidence type="ECO:0000313" key="7">
    <source>
        <dbReference type="EMBL" id="SJK96852.1"/>
    </source>
</evidence>
<dbReference type="InterPro" id="IPR015590">
    <property type="entry name" value="Aldehyde_DH_dom"/>
</dbReference>
<dbReference type="PANTHER" id="PTHR43570:SF16">
    <property type="entry name" value="ALDEHYDE DEHYDROGENASE TYPE III, ISOFORM Q"/>
    <property type="match status" value="1"/>
</dbReference>
<gene>
    <name evidence="7" type="ORF">ARMOST_00098</name>
</gene>
<feature type="active site" evidence="3">
    <location>
        <position position="231"/>
    </location>
</feature>
<evidence type="ECO:0000313" key="8">
    <source>
        <dbReference type="Proteomes" id="UP000219338"/>
    </source>
</evidence>
<sequence length="559" mass="60862">MSDHIPRIRDELRRGFGSGKLKSVTFRKEQLLALAYLLQENQARFQEAMQRDLGRPPLETSLLDLNGSIREAFLCYKRVEQWAKEESPKFNLATWAISPRLRKEAKGVVLIIGPFNFPIWCLFSPLAAAIAAGNSAVLKPSSHTPATSALIAELVPKYLDPSLYRVVLGDNAEVSALLDLQWDHSEYPLSSLTSISFHMPSLHGIFLTGGPKAGRIIATAAAKYLTPITLELGGKSPVIIDPSCDLETSCRRLLWAKTSNAGQICTGPDYVLVPKHFQDEFIEAMSVQYANFYPNGPAASDSFSRIVGPRHFARIKALLDATKGEVALGGETDSATNYIAPTVVRDVREGDSLLSEELFAPILPVVPVEDLDEAIAYIRARDHPLALYLFAQDETVKRRVINSTLSGSVGINDCLLQVSAEGLPFGGVGPSGYGAHKGKFGFDTFTHLRPVIDSPWYVDLFMSLRFPPYSTKSLQKINAAMLPTLPNWQGAGKNVAATTSAPVPVNVNARGRFWDGEAVAIGIKASGKGVLLNGKEWLGLVLGMGVVLVGCWVNFCRAL</sequence>
<dbReference type="InterPro" id="IPR016162">
    <property type="entry name" value="Ald_DH_N"/>
</dbReference>
<evidence type="ECO:0000259" key="6">
    <source>
        <dbReference type="Pfam" id="PF00171"/>
    </source>
</evidence>
<evidence type="ECO:0000256" key="5">
    <source>
        <dbReference type="SAM" id="Phobius"/>
    </source>
</evidence>
<evidence type="ECO:0000256" key="2">
    <source>
        <dbReference type="ARBA" id="ARBA00023002"/>
    </source>
</evidence>
<evidence type="ECO:0000256" key="1">
    <source>
        <dbReference type="ARBA" id="ARBA00009986"/>
    </source>
</evidence>
<keyword evidence="5" id="KW-0472">Membrane</keyword>
<organism evidence="7 8">
    <name type="scientific">Armillaria ostoyae</name>
    <name type="common">Armillaria root rot fungus</name>
    <dbReference type="NCBI Taxonomy" id="47428"/>
    <lineage>
        <taxon>Eukaryota</taxon>
        <taxon>Fungi</taxon>
        <taxon>Dikarya</taxon>
        <taxon>Basidiomycota</taxon>
        <taxon>Agaricomycotina</taxon>
        <taxon>Agaricomycetes</taxon>
        <taxon>Agaricomycetidae</taxon>
        <taxon>Agaricales</taxon>
        <taxon>Marasmiineae</taxon>
        <taxon>Physalacriaceae</taxon>
        <taxon>Armillaria</taxon>
    </lineage>
</organism>
<dbReference type="InterPro" id="IPR016161">
    <property type="entry name" value="Ald_DH/histidinol_DH"/>
</dbReference>
<dbReference type="InterPro" id="IPR029510">
    <property type="entry name" value="Ald_DH_CS_GLU"/>
</dbReference>
<dbReference type="GO" id="GO:0004029">
    <property type="term" value="F:aldehyde dehydrogenase (NAD+) activity"/>
    <property type="evidence" value="ECO:0007669"/>
    <property type="project" value="TreeGrafter"/>
</dbReference>
<feature type="transmembrane region" description="Helical" evidence="5">
    <location>
        <begin position="537"/>
        <end position="555"/>
    </location>
</feature>
<dbReference type="GO" id="GO:0006081">
    <property type="term" value="P:aldehyde metabolic process"/>
    <property type="evidence" value="ECO:0007669"/>
    <property type="project" value="InterPro"/>
</dbReference>
<dbReference type="InterPro" id="IPR016163">
    <property type="entry name" value="Ald_DH_C"/>
</dbReference>
<dbReference type="EMBL" id="FUEG01000001">
    <property type="protein sequence ID" value="SJK96852.1"/>
    <property type="molecule type" value="Genomic_DNA"/>
</dbReference>
<evidence type="ECO:0000256" key="4">
    <source>
        <dbReference type="RuleBase" id="RU003345"/>
    </source>
</evidence>